<accession>B9L927</accession>
<dbReference type="KEGG" id="nam:NAMH_0731"/>
<feature type="domain" description="Fe/B12 periplasmic-binding" evidence="1">
    <location>
        <begin position="34"/>
        <end position="297"/>
    </location>
</feature>
<dbReference type="PANTHER" id="PTHR30535:SF34">
    <property type="entry name" value="MOLYBDATE-BINDING PROTEIN MOLA"/>
    <property type="match status" value="1"/>
</dbReference>
<keyword evidence="3" id="KW-1185">Reference proteome</keyword>
<dbReference type="HOGENOM" id="CLU_038034_13_1_7"/>
<dbReference type="PROSITE" id="PS50983">
    <property type="entry name" value="FE_B12_PBP"/>
    <property type="match status" value="1"/>
</dbReference>
<reference evidence="2 3" key="1">
    <citation type="journal article" date="2009" name="PLoS Genet.">
        <title>Adaptations to submarine hydrothermal environments exemplified by the genome of Nautilia profundicola.</title>
        <authorList>
            <person name="Campbell B.J."/>
            <person name="Smith J.L."/>
            <person name="Hanson T.E."/>
            <person name="Klotz M.G."/>
            <person name="Stein L.Y."/>
            <person name="Lee C.K."/>
            <person name="Wu D."/>
            <person name="Robinson J.M."/>
            <person name="Khouri H.M."/>
            <person name="Eisen J.A."/>
            <person name="Cary S.C."/>
        </authorList>
    </citation>
    <scope>NUCLEOTIDE SEQUENCE [LARGE SCALE GENOMIC DNA]</scope>
    <source>
        <strain evidence="3">ATCC BAA-1463 / DSM 18972 / AmH</strain>
    </source>
</reference>
<proteinExistence type="predicted"/>
<name>B9L927_NAUPA</name>
<dbReference type="GO" id="GO:0005524">
    <property type="term" value="F:ATP binding"/>
    <property type="evidence" value="ECO:0007669"/>
    <property type="project" value="UniProtKB-KW"/>
</dbReference>
<sequence>MKKLVLLLVAIILNAKVITDSLNRTVNIPDNIKKAVAVGPGALRLVVYLGSQDKIAGIEKREKKFIFARPYILAHKELLKLPVVGMGGPNVQINLEKIISLKPDVIIAGYISKSRADMITAKTGIPVVVISYGKLGTFANEKLFNSIKILGEVFNKQKRAEDVTKYIKNLDKDIKKRKFKTDKKIYIGAVAFKGLHGITSTMPKFPPFKMLGIKNVINSDAKSQIFINKEALFKLNPDVIFIDESGMKFIKDSFIKHLKAYKTHEIYGILPYNNYMTNIGTAYADTYYIGKVLAPGKFKDIDIKQKTDEIYKFLVGKPCYNSMAEFFGGFKKLFKGFVCRII</sequence>
<dbReference type="PANTHER" id="PTHR30535">
    <property type="entry name" value="VITAMIN B12-BINDING PROTEIN"/>
    <property type="match status" value="1"/>
</dbReference>
<keyword evidence="2" id="KW-0547">Nucleotide-binding</keyword>
<dbReference type="AlphaFoldDB" id="B9L927"/>
<dbReference type="OrthoDB" id="63946at2"/>
<keyword evidence="2" id="KW-0067">ATP-binding</keyword>
<dbReference type="eggNOG" id="COG0614">
    <property type="taxonomic scope" value="Bacteria"/>
</dbReference>
<organism evidence="2 3">
    <name type="scientific">Nautilia profundicola (strain ATCC BAA-1463 / DSM 18972 / AmH)</name>
    <dbReference type="NCBI Taxonomy" id="598659"/>
    <lineage>
        <taxon>Bacteria</taxon>
        <taxon>Pseudomonadati</taxon>
        <taxon>Campylobacterota</taxon>
        <taxon>Epsilonproteobacteria</taxon>
        <taxon>Nautiliales</taxon>
        <taxon>Nautiliaceae</taxon>
        <taxon>Nautilia</taxon>
    </lineage>
</organism>
<gene>
    <name evidence="2" type="ordered locus">NAMH_0731</name>
</gene>
<dbReference type="SUPFAM" id="SSF53807">
    <property type="entry name" value="Helical backbone' metal receptor"/>
    <property type="match status" value="1"/>
</dbReference>
<dbReference type="InterPro" id="IPR002491">
    <property type="entry name" value="ABC_transptr_periplasmic_BD"/>
</dbReference>
<dbReference type="Proteomes" id="UP000000448">
    <property type="component" value="Chromosome"/>
</dbReference>
<dbReference type="RefSeq" id="WP_012663873.1">
    <property type="nucleotide sequence ID" value="NC_012115.1"/>
</dbReference>
<evidence type="ECO:0000259" key="1">
    <source>
        <dbReference type="PROSITE" id="PS50983"/>
    </source>
</evidence>
<dbReference type="Gene3D" id="3.40.50.1980">
    <property type="entry name" value="Nitrogenase molybdenum iron protein domain"/>
    <property type="match status" value="2"/>
</dbReference>
<protein>
    <submittedName>
        <fullName evidence="2">HemV-3 iron (III) ABC transporter, ATP-binding protein</fullName>
    </submittedName>
</protein>
<dbReference type="InterPro" id="IPR050902">
    <property type="entry name" value="ABC_Transporter_SBP"/>
</dbReference>
<evidence type="ECO:0000313" key="2">
    <source>
        <dbReference type="EMBL" id="ACM92502.1"/>
    </source>
</evidence>
<dbReference type="EMBL" id="CP001279">
    <property type="protein sequence ID" value="ACM92502.1"/>
    <property type="molecule type" value="Genomic_DNA"/>
</dbReference>
<dbReference type="Pfam" id="PF01497">
    <property type="entry name" value="Peripla_BP_2"/>
    <property type="match status" value="1"/>
</dbReference>
<evidence type="ECO:0000313" key="3">
    <source>
        <dbReference type="Proteomes" id="UP000000448"/>
    </source>
</evidence>
<dbReference type="STRING" id="598659.NAMH_0731"/>